<dbReference type="AlphaFoldDB" id="A0A2R6RW20"/>
<dbReference type="Pfam" id="PF00582">
    <property type="entry name" value="Usp"/>
    <property type="match status" value="1"/>
</dbReference>
<accession>A0A2R6RW20</accession>
<evidence type="ECO:0000256" key="1">
    <source>
        <dbReference type="SAM" id="MobiDB-lite"/>
    </source>
</evidence>
<dbReference type="InterPro" id="IPR006016">
    <property type="entry name" value="UspA"/>
</dbReference>
<dbReference type="STRING" id="98765.A0A2R6RW20"/>
<feature type="region of interest" description="Disordered" evidence="1">
    <location>
        <begin position="1"/>
        <end position="77"/>
    </location>
</feature>
<dbReference type="InterPro" id="IPR014729">
    <property type="entry name" value="Rossmann-like_a/b/a_fold"/>
</dbReference>
<dbReference type="Proteomes" id="UP000186601">
    <property type="component" value="Unassembled WGS sequence"/>
</dbReference>
<sequence>MASSSPEHHFASIAQPLRSAMKHSSRPSTPSQAPGSPPPRFSSPRLSSGSPSQSFSRPGSSLAPTTSFSAPLPSPNAHSISSPLIAAQGYTPKVGFDTFENTQASMFSYTLHVENEGYSRNKNTRVFLCASSPDESGKQALEWALESLIQDGDELVVFRGADPDDLDKEQDVYREEARELMRQVQEKCSEYDSDRKLSIIVEFIAGVVPASIDRLIALYRPDSVVVGTRGQRGMLQAWGAAFGGPGMGSVSKYCLSHSPVPIIVVRPESKVRKVVAKRKADPKRGKHFDE</sequence>
<dbReference type="OrthoDB" id="843225at2759"/>
<proteinExistence type="predicted"/>
<dbReference type="CDD" id="cd23659">
    <property type="entry name" value="USP_At3g01520-like"/>
    <property type="match status" value="1"/>
</dbReference>
<feature type="compositionally biased region" description="Low complexity" evidence="1">
    <location>
        <begin position="42"/>
        <end position="62"/>
    </location>
</feature>
<dbReference type="SUPFAM" id="SSF52402">
    <property type="entry name" value="Adenine nucleotide alpha hydrolases-like"/>
    <property type="match status" value="1"/>
</dbReference>
<gene>
    <name evidence="3" type="ORF">PHLCEN_2v1737</name>
</gene>
<feature type="compositionally biased region" description="Basic and acidic residues" evidence="1">
    <location>
        <begin position="1"/>
        <end position="10"/>
    </location>
</feature>
<name>A0A2R6RW20_9APHY</name>
<protein>
    <recommendedName>
        <fullName evidence="2">UspA domain-containing protein</fullName>
    </recommendedName>
</protein>
<dbReference type="PANTHER" id="PTHR47815">
    <property type="entry name" value="UNIVERSAL STRESS PROTEIN A FAMILY PROTEIN C25B2.10"/>
    <property type="match status" value="1"/>
</dbReference>
<dbReference type="EMBL" id="MLYV02000140">
    <property type="protein sequence ID" value="PSS34227.1"/>
    <property type="molecule type" value="Genomic_DNA"/>
</dbReference>
<evidence type="ECO:0000259" key="2">
    <source>
        <dbReference type="Pfam" id="PF00582"/>
    </source>
</evidence>
<feature type="domain" description="UspA" evidence="2">
    <location>
        <begin position="127"/>
        <end position="266"/>
    </location>
</feature>
<reference evidence="3 4" key="1">
    <citation type="submission" date="2018-02" db="EMBL/GenBank/DDBJ databases">
        <title>Genome sequence of the basidiomycete white-rot fungus Phlebia centrifuga.</title>
        <authorList>
            <person name="Granchi Z."/>
            <person name="Peng M."/>
            <person name="de Vries R.P."/>
            <person name="Hilden K."/>
            <person name="Makela M.R."/>
            <person name="Grigoriev I."/>
            <person name="Riley R."/>
        </authorList>
    </citation>
    <scope>NUCLEOTIDE SEQUENCE [LARGE SCALE GENOMIC DNA]</scope>
    <source>
        <strain evidence="3 4">FBCC195</strain>
    </source>
</reference>
<comment type="caution">
    <text evidence="3">The sequence shown here is derived from an EMBL/GenBank/DDBJ whole genome shotgun (WGS) entry which is preliminary data.</text>
</comment>
<evidence type="ECO:0000313" key="4">
    <source>
        <dbReference type="Proteomes" id="UP000186601"/>
    </source>
</evidence>
<dbReference type="PANTHER" id="PTHR47815:SF1">
    <property type="entry name" value="UNIVERSAL STRESS PROTEIN A FAMILY PROTEIN C25B2.10"/>
    <property type="match status" value="1"/>
</dbReference>
<evidence type="ECO:0000313" key="3">
    <source>
        <dbReference type="EMBL" id="PSS34227.1"/>
    </source>
</evidence>
<organism evidence="3 4">
    <name type="scientific">Hermanssonia centrifuga</name>
    <dbReference type="NCBI Taxonomy" id="98765"/>
    <lineage>
        <taxon>Eukaryota</taxon>
        <taxon>Fungi</taxon>
        <taxon>Dikarya</taxon>
        <taxon>Basidiomycota</taxon>
        <taxon>Agaricomycotina</taxon>
        <taxon>Agaricomycetes</taxon>
        <taxon>Polyporales</taxon>
        <taxon>Meruliaceae</taxon>
        <taxon>Hermanssonia</taxon>
    </lineage>
</organism>
<keyword evidence="4" id="KW-1185">Reference proteome</keyword>
<dbReference type="Gene3D" id="3.40.50.620">
    <property type="entry name" value="HUPs"/>
    <property type="match status" value="1"/>
</dbReference>